<comment type="function">
    <text evidence="1">Protein-lysine N-methyltransferase.</text>
</comment>
<evidence type="ECO:0000256" key="1">
    <source>
        <dbReference type="PIRNR" id="PIRNR011771"/>
    </source>
</evidence>
<dbReference type="InterPro" id="IPR046341">
    <property type="entry name" value="SET_dom_sf"/>
</dbReference>
<dbReference type="EMBL" id="LFYR01001213">
    <property type="protein sequence ID" value="KMZ63580.1"/>
    <property type="molecule type" value="Genomic_DNA"/>
</dbReference>
<reference evidence="4" key="1">
    <citation type="journal article" date="2016" name="Nature">
        <title>The genome of the seagrass Zostera marina reveals angiosperm adaptation to the sea.</title>
        <authorList>
            <person name="Olsen J.L."/>
            <person name="Rouze P."/>
            <person name="Verhelst B."/>
            <person name="Lin Y.-C."/>
            <person name="Bayer T."/>
            <person name="Collen J."/>
            <person name="Dattolo E."/>
            <person name="De Paoli E."/>
            <person name="Dittami S."/>
            <person name="Maumus F."/>
            <person name="Michel G."/>
            <person name="Kersting A."/>
            <person name="Lauritano C."/>
            <person name="Lohaus R."/>
            <person name="Toepel M."/>
            <person name="Tonon T."/>
            <person name="Vanneste K."/>
            <person name="Amirebrahimi M."/>
            <person name="Brakel J."/>
            <person name="Bostroem C."/>
            <person name="Chovatia M."/>
            <person name="Grimwood J."/>
            <person name="Jenkins J.W."/>
            <person name="Jueterbock A."/>
            <person name="Mraz A."/>
            <person name="Stam W.T."/>
            <person name="Tice H."/>
            <person name="Bornberg-Bauer E."/>
            <person name="Green P.J."/>
            <person name="Pearson G.A."/>
            <person name="Procaccini G."/>
            <person name="Duarte C.M."/>
            <person name="Schmutz J."/>
            <person name="Reusch T.B.H."/>
            <person name="Van de Peer Y."/>
        </authorList>
    </citation>
    <scope>NUCLEOTIDE SEQUENCE [LARGE SCALE GENOMIC DNA]</scope>
    <source>
        <strain evidence="4">cv. Finnish</strain>
    </source>
</reference>
<keyword evidence="1" id="KW-0949">S-adenosyl-L-methionine</keyword>
<dbReference type="PANTHER" id="PTHR13271:SF34">
    <property type="entry name" value="N-LYSINE METHYLTRANSFERASE SETD6"/>
    <property type="match status" value="1"/>
</dbReference>
<dbReference type="InterPro" id="IPR050600">
    <property type="entry name" value="SETD3_SETD6_MTase"/>
</dbReference>
<dbReference type="GO" id="GO:0005634">
    <property type="term" value="C:nucleus"/>
    <property type="evidence" value="ECO:0000318"/>
    <property type="project" value="GO_Central"/>
</dbReference>
<dbReference type="OrthoDB" id="441812at2759"/>
<gene>
    <name evidence="3" type="ORF">ZOSMA_3G00600</name>
</gene>
<dbReference type="PANTHER" id="PTHR13271">
    <property type="entry name" value="UNCHARACTERIZED PUTATIVE METHYLTRANSFERASE"/>
    <property type="match status" value="1"/>
</dbReference>
<organism evidence="3 4">
    <name type="scientific">Zostera marina</name>
    <name type="common">Eelgrass</name>
    <dbReference type="NCBI Taxonomy" id="29655"/>
    <lineage>
        <taxon>Eukaryota</taxon>
        <taxon>Viridiplantae</taxon>
        <taxon>Streptophyta</taxon>
        <taxon>Embryophyta</taxon>
        <taxon>Tracheophyta</taxon>
        <taxon>Spermatophyta</taxon>
        <taxon>Magnoliopsida</taxon>
        <taxon>Liliopsida</taxon>
        <taxon>Zosteraceae</taxon>
        <taxon>Zostera</taxon>
    </lineage>
</organism>
<evidence type="ECO:0000259" key="2">
    <source>
        <dbReference type="PROSITE" id="PS50280"/>
    </source>
</evidence>
<dbReference type="SUPFAM" id="SSF82199">
    <property type="entry name" value="SET domain"/>
    <property type="match status" value="2"/>
</dbReference>
<evidence type="ECO:0000313" key="3">
    <source>
        <dbReference type="EMBL" id="KMZ63580.1"/>
    </source>
</evidence>
<accession>A0A0K9P5W7</accession>
<dbReference type="GO" id="GO:0032259">
    <property type="term" value="P:methylation"/>
    <property type="evidence" value="ECO:0007669"/>
    <property type="project" value="UniProtKB-KW"/>
</dbReference>
<protein>
    <recommendedName>
        <fullName evidence="1">N-lysine methyltransferase</fullName>
        <ecNumber evidence="1">2.1.1.-</ecNumber>
    </recommendedName>
</protein>
<keyword evidence="4" id="KW-1185">Reference proteome</keyword>
<evidence type="ECO:0000313" key="4">
    <source>
        <dbReference type="Proteomes" id="UP000036987"/>
    </source>
</evidence>
<dbReference type="OMA" id="EMDNPCD"/>
<dbReference type="GO" id="GO:0016279">
    <property type="term" value="F:protein-lysine N-methyltransferase activity"/>
    <property type="evidence" value="ECO:0000318"/>
    <property type="project" value="GO_Central"/>
</dbReference>
<feature type="domain" description="SET" evidence="2">
    <location>
        <begin position="25"/>
        <end position="289"/>
    </location>
</feature>
<dbReference type="STRING" id="29655.A0A0K9P5W7"/>
<keyword evidence="1" id="KW-0539">Nucleus</keyword>
<dbReference type="InterPro" id="IPR001214">
    <property type="entry name" value="SET_dom"/>
</dbReference>
<comment type="caution">
    <text evidence="3">The sequence shown here is derived from an EMBL/GenBank/DDBJ whole genome shotgun (WGS) entry which is preliminary data.</text>
</comment>
<dbReference type="Gene3D" id="3.90.1410.10">
    <property type="entry name" value="set domain protein methyltransferase, domain 1"/>
    <property type="match status" value="1"/>
</dbReference>
<dbReference type="AlphaFoldDB" id="A0A0K9P5W7"/>
<dbReference type="PROSITE" id="PS50280">
    <property type="entry name" value="SET"/>
    <property type="match status" value="1"/>
</dbReference>
<dbReference type="Proteomes" id="UP000036987">
    <property type="component" value="Unassembled WGS sequence"/>
</dbReference>
<dbReference type="EC" id="2.1.1.-" evidence="1"/>
<sequence length="503" mass="57081">MSGGGSRRMRAFERWMRFVGIEKSPSICIVDSGEEGIWIKALRRLQEDDIIATIPKDACISIKTTGARELIEEAGLAGLLGLSFAVMYERSRGLDSPWAGYLQLMPGKEPVPIAWTVEEIDELLVGTELHKIVKEDKILVYEDWKENISPLIESKHWKLDPTFFCIEQYISAKSLVGSRSFTIDDYHGSGMVPLADLFNHKTGCEDVHFTTVCSLTSSDDENDDDIDRDDDHGGNEVVEERLSPIDFITDDESSISDGNGKSSEDDPTKLEMIVVKDVEAGAEIFNTYGSMGNAALLHRYGFTEPDNPFDIINIDMHLITQWSKTTSFSDRLFRRRVSLWRRLDFSGCISQNSEYFEVTIDGIPQLELLVLLYIIFLTEESYTKLDITTISFKEIEIPAKLILLNKITASSVPRAPQKDPEEFLHTENVCRALTNLADAREVLYGLDSLEVDLNKLKDCCCVSEKKLFHSLVMRVSERTILEKLRFYASQFHRKKKRKSDANQ</sequence>
<keyword evidence="1" id="KW-0808">Transferase</keyword>
<proteinExistence type="inferred from homology"/>
<name>A0A0K9P5W7_ZOSMR</name>
<comment type="similarity">
    <text evidence="1">Belongs to the class V-like SAM-binding methyltransferase superfamily. Histone-lysine methyltransferase family. SETD6 subfamily.</text>
</comment>
<dbReference type="InterPro" id="IPR011383">
    <property type="entry name" value="N-lys_methylase_SETD6"/>
</dbReference>
<dbReference type="PIRSF" id="PIRSF011771">
    <property type="entry name" value="RMS1_SET"/>
    <property type="match status" value="1"/>
</dbReference>
<keyword evidence="1" id="KW-0489">Methyltransferase</keyword>
<comment type="subcellular location">
    <subcellularLocation>
        <location evidence="1">Nucleus</location>
    </subcellularLocation>
</comment>